<sequence>MNVTPRQLRIFLALAESLNFSRTAEKFFVTQPSLSKAVKDLEDALGVVLFERSTRSVRLTAAGERMTSLARRVVGEFDTGLQRLQGLADHEAHHVAIAAIPSLANAVLPGVCASLENHFPEVRFTIYDGTNASTILRLVNYQVDFALASAAPSHPELEYEEVMRDRFALLAPEGWETSVRPIMRMEELLDLPLISGTDASTAKEYVSAAFLQRGIVFRPKLSFDQVATAAGFVRQGLGIAIQPYLGIMPLLDLRGMRLCQIVDGPIRSVGIVRRKGSPLSPIAEKALEEVRAAAGKLVQHLPAWIHPPAPSP</sequence>
<dbReference type="PANTHER" id="PTHR30419">
    <property type="entry name" value="HTH-TYPE TRANSCRIPTIONAL REGULATOR YBHD"/>
    <property type="match status" value="1"/>
</dbReference>
<evidence type="ECO:0000256" key="1">
    <source>
        <dbReference type="ARBA" id="ARBA00009437"/>
    </source>
</evidence>
<evidence type="ECO:0000313" key="7">
    <source>
        <dbReference type="Proteomes" id="UP000255165"/>
    </source>
</evidence>
<dbReference type="GO" id="GO:0003700">
    <property type="term" value="F:DNA-binding transcription factor activity"/>
    <property type="evidence" value="ECO:0007669"/>
    <property type="project" value="InterPro"/>
</dbReference>
<dbReference type="InterPro" id="IPR036388">
    <property type="entry name" value="WH-like_DNA-bd_sf"/>
</dbReference>
<dbReference type="InterPro" id="IPR036390">
    <property type="entry name" value="WH_DNA-bd_sf"/>
</dbReference>
<dbReference type="Gene3D" id="1.10.10.10">
    <property type="entry name" value="Winged helix-like DNA-binding domain superfamily/Winged helix DNA-binding domain"/>
    <property type="match status" value="1"/>
</dbReference>
<protein>
    <submittedName>
        <fullName evidence="6">LysR family transcriptional regulator</fullName>
    </submittedName>
</protein>
<organism evidence="6 7">
    <name type="scientific">Cupriavidus lacunae</name>
    <dbReference type="NCBI Taxonomy" id="2666307"/>
    <lineage>
        <taxon>Bacteria</taxon>
        <taxon>Pseudomonadati</taxon>
        <taxon>Pseudomonadota</taxon>
        <taxon>Betaproteobacteria</taxon>
        <taxon>Burkholderiales</taxon>
        <taxon>Burkholderiaceae</taxon>
        <taxon>Cupriavidus</taxon>
    </lineage>
</organism>
<dbReference type="InterPro" id="IPR050950">
    <property type="entry name" value="HTH-type_LysR_regulators"/>
</dbReference>
<dbReference type="AlphaFoldDB" id="A0A370NP20"/>
<dbReference type="FunFam" id="1.10.10.10:FF:000001">
    <property type="entry name" value="LysR family transcriptional regulator"/>
    <property type="match status" value="1"/>
</dbReference>
<dbReference type="RefSeq" id="WP_115214306.1">
    <property type="nucleotide sequence ID" value="NZ_QKWJ01000043.1"/>
</dbReference>
<comment type="similarity">
    <text evidence="1">Belongs to the LysR transcriptional regulatory family.</text>
</comment>
<dbReference type="GO" id="GO:0003677">
    <property type="term" value="F:DNA binding"/>
    <property type="evidence" value="ECO:0007669"/>
    <property type="project" value="UniProtKB-KW"/>
</dbReference>
<accession>A0A370NP20</accession>
<reference evidence="7" key="1">
    <citation type="submission" date="2018-06" db="EMBL/GenBank/DDBJ databases">
        <authorList>
            <person name="Feng T."/>
            <person name="Jeon C.O."/>
        </authorList>
    </citation>
    <scope>NUCLEOTIDE SEQUENCE [LARGE SCALE GENOMIC DNA]</scope>
    <source>
        <strain evidence="7">S23</strain>
    </source>
</reference>
<evidence type="ECO:0000259" key="5">
    <source>
        <dbReference type="PROSITE" id="PS50931"/>
    </source>
</evidence>
<evidence type="ECO:0000313" key="6">
    <source>
        <dbReference type="EMBL" id="RDK07334.1"/>
    </source>
</evidence>
<keyword evidence="3" id="KW-0238">DNA-binding</keyword>
<dbReference type="Pfam" id="PF03466">
    <property type="entry name" value="LysR_substrate"/>
    <property type="match status" value="1"/>
</dbReference>
<proteinExistence type="inferred from homology"/>
<dbReference type="GO" id="GO:0005829">
    <property type="term" value="C:cytosol"/>
    <property type="evidence" value="ECO:0007669"/>
    <property type="project" value="TreeGrafter"/>
</dbReference>
<dbReference type="PRINTS" id="PR00039">
    <property type="entry name" value="HTHLYSR"/>
</dbReference>
<dbReference type="PROSITE" id="PS50931">
    <property type="entry name" value="HTH_LYSR"/>
    <property type="match status" value="1"/>
</dbReference>
<gene>
    <name evidence="6" type="ORF">DN412_26480</name>
</gene>
<evidence type="ECO:0000256" key="4">
    <source>
        <dbReference type="ARBA" id="ARBA00023163"/>
    </source>
</evidence>
<evidence type="ECO:0000256" key="3">
    <source>
        <dbReference type="ARBA" id="ARBA00023125"/>
    </source>
</evidence>
<dbReference type="InterPro" id="IPR005119">
    <property type="entry name" value="LysR_subst-bd"/>
</dbReference>
<comment type="caution">
    <text evidence="6">The sequence shown here is derived from an EMBL/GenBank/DDBJ whole genome shotgun (WGS) entry which is preliminary data.</text>
</comment>
<dbReference type="Gene3D" id="3.40.190.10">
    <property type="entry name" value="Periplasmic binding protein-like II"/>
    <property type="match status" value="2"/>
</dbReference>
<dbReference type="SUPFAM" id="SSF46785">
    <property type="entry name" value="Winged helix' DNA-binding domain"/>
    <property type="match status" value="1"/>
</dbReference>
<dbReference type="EMBL" id="QKWJ01000043">
    <property type="protein sequence ID" value="RDK07334.1"/>
    <property type="molecule type" value="Genomic_DNA"/>
</dbReference>
<keyword evidence="2" id="KW-0805">Transcription regulation</keyword>
<keyword evidence="4" id="KW-0804">Transcription</keyword>
<evidence type="ECO:0000256" key="2">
    <source>
        <dbReference type="ARBA" id="ARBA00023015"/>
    </source>
</evidence>
<dbReference type="SUPFAM" id="SSF53850">
    <property type="entry name" value="Periplasmic binding protein-like II"/>
    <property type="match status" value="1"/>
</dbReference>
<dbReference type="PANTHER" id="PTHR30419:SF8">
    <property type="entry name" value="NITROGEN ASSIMILATION TRANSCRIPTIONAL ACTIVATOR-RELATED"/>
    <property type="match status" value="1"/>
</dbReference>
<dbReference type="Pfam" id="PF00126">
    <property type="entry name" value="HTH_1"/>
    <property type="match status" value="1"/>
</dbReference>
<dbReference type="InterPro" id="IPR000847">
    <property type="entry name" value="LysR_HTH_N"/>
</dbReference>
<keyword evidence="7" id="KW-1185">Reference proteome</keyword>
<feature type="domain" description="HTH lysR-type" evidence="5">
    <location>
        <begin position="3"/>
        <end position="60"/>
    </location>
</feature>
<dbReference type="Proteomes" id="UP000255165">
    <property type="component" value="Unassembled WGS sequence"/>
</dbReference>
<name>A0A370NP20_9BURK</name>